<evidence type="ECO:0000256" key="2">
    <source>
        <dbReference type="ARBA" id="ARBA00023125"/>
    </source>
</evidence>
<dbReference type="Proteomes" id="UP000215827">
    <property type="component" value="Unassembled WGS sequence"/>
</dbReference>
<dbReference type="Pfam" id="PF07729">
    <property type="entry name" value="FCD"/>
    <property type="match status" value="1"/>
</dbReference>
<proteinExistence type="predicted"/>
<dbReference type="InterPro" id="IPR008920">
    <property type="entry name" value="TF_FadR/GntR_C"/>
</dbReference>
<dbReference type="EMBL" id="NEFA01000057">
    <property type="protein sequence ID" value="OYQ94079.1"/>
    <property type="molecule type" value="Genomic_DNA"/>
</dbReference>
<evidence type="ECO:0000256" key="3">
    <source>
        <dbReference type="ARBA" id="ARBA00023163"/>
    </source>
</evidence>
<dbReference type="PROSITE" id="PS50949">
    <property type="entry name" value="HTH_GNTR"/>
    <property type="match status" value="1"/>
</dbReference>
<dbReference type="Gene3D" id="1.20.120.530">
    <property type="entry name" value="GntR ligand-binding domain-like"/>
    <property type="match status" value="1"/>
</dbReference>
<dbReference type="PANTHER" id="PTHR43537">
    <property type="entry name" value="TRANSCRIPTIONAL REGULATOR, GNTR FAMILY"/>
    <property type="match status" value="1"/>
</dbReference>
<organism evidence="6 7">
    <name type="scientific">Citrobacter freundii</name>
    <dbReference type="NCBI Taxonomy" id="546"/>
    <lineage>
        <taxon>Bacteria</taxon>
        <taxon>Pseudomonadati</taxon>
        <taxon>Pseudomonadota</taxon>
        <taxon>Gammaproteobacteria</taxon>
        <taxon>Enterobacterales</taxon>
        <taxon>Enterobacteriaceae</taxon>
        <taxon>Citrobacter</taxon>
        <taxon>Citrobacter freundii complex</taxon>
    </lineage>
</organism>
<gene>
    <name evidence="6" type="ORF">B9P89_26805</name>
    <name evidence="5" type="ORF">RYZ67_21190</name>
</gene>
<dbReference type="CDD" id="cd07377">
    <property type="entry name" value="WHTH_GntR"/>
    <property type="match status" value="1"/>
</dbReference>
<evidence type="ECO:0000259" key="4">
    <source>
        <dbReference type="PROSITE" id="PS50949"/>
    </source>
</evidence>
<dbReference type="Proteomes" id="UP001278087">
    <property type="component" value="Unassembled WGS sequence"/>
</dbReference>
<feature type="domain" description="HTH gntR-type" evidence="4">
    <location>
        <begin position="9"/>
        <end position="76"/>
    </location>
</feature>
<dbReference type="SUPFAM" id="SSF48008">
    <property type="entry name" value="GntR ligand-binding domain-like"/>
    <property type="match status" value="1"/>
</dbReference>
<dbReference type="PRINTS" id="PR00035">
    <property type="entry name" value="HTHGNTR"/>
</dbReference>
<reference evidence="5" key="2">
    <citation type="submission" date="2023-10" db="EMBL/GenBank/DDBJ databases">
        <title>Fecal carriage and genetic characteristics of carbapenem-resistant Enterobacterales among healthy adults from four provinces of China.</title>
        <authorList>
            <person name="Li Y."/>
            <person name="Zhang R."/>
        </authorList>
    </citation>
    <scope>NUCLEOTIDE SEQUENCE</scope>
    <source>
        <strain evidence="5">HN-136</strain>
    </source>
</reference>
<reference evidence="6 7" key="1">
    <citation type="submission" date="2017-04" db="EMBL/GenBank/DDBJ databases">
        <title>Emergence of KPC-2-producing Citrobacter isolates from sediments of a Chinese river.</title>
        <authorList>
            <person name="Zheng B."/>
        </authorList>
    </citation>
    <scope>NUCLEOTIDE SEQUENCE [LARGE SCALE GENOMIC DNA]</scope>
    <source>
        <strain evidence="6 7">C191</strain>
    </source>
</reference>
<dbReference type="SUPFAM" id="SSF46785">
    <property type="entry name" value="Winged helix' DNA-binding domain"/>
    <property type="match status" value="1"/>
</dbReference>
<evidence type="ECO:0000313" key="6">
    <source>
        <dbReference type="EMBL" id="OYQ94079.1"/>
    </source>
</evidence>
<dbReference type="InterPro" id="IPR000524">
    <property type="entry name" value="Tscrpt_reg_HTH_GntR"/>
</dbReference>
<keyword evidence="1" id="KW-0805">Transcription regulation</keyword>
<dbReference type="PANTHER" id="PTHR43537:SF45">
    <property type="entry name" value="GNTR FAMILY REGULATORY PROTEIN"/>
    <property type="match status" value="1"/>
</dbReference>
<comment type="caution">
    <text evidence="6">The sequence shown here is derived from an EMBL/GenBank/DDBJ whole genome shotgun (WGS) entry which is preliminary data.</text>
</comment>
<dbReference type="InterPro" id="IPR036388">
    <property type="entry name" value="WH-like_DNA-bd_sf"/>
</dbReference>
<dbReference type="SMART" id="SM00895">
    <property type="entry name" value="FCD"/>
    <property type="match status" value="1"/>
</dbReference>
<evidence type="ECO:0000256" key="1">
    <source>
        <dbReference type="ARBA" id="ARBA00023015"/>
    </source>
</evidence>
<evidence type="ECO:0000313" key="5">
    <source>
        <dbReference type="EMBL" id="MDW2760976.1"/>
    </source>
</evidence>
<dbReference type="RefSeq" id="WP_040119806.1">
    <property type="nucleotide sequence ID" value="NZ_CP056841.1"/>
</dbReference>
<dbReference type="InterPro" id="IPR011711">
    <property type="entry name" value="GntR_C"/>
</dbReference>
<dbReference type="GO" id="GO:0003700">
    <property type="term" value="F:DNA-binding transcription factor activity"/>
    <property type="evidence" value="ECO:0007669"/>
    <property type="project" value="InterPro"/>
</dbReference>
<dbReference type="InterPro" id="IPR036390">
    <property type="entry name" value="WH_DNA-bd_sf"/>
</dbReference>
<protein>
    <submittedName>
        <fullName evidence="6">GntR family transcriptional regulator</fullName>
    </submittedName>
</protein>
<name>A0AA44NKU9_CITFR</name>
<accession>A0AA44NKU9</accession>
<keyword evidence="2" id="KW-0238">DNA-binding</keyword>
<dbReference type="Pfam" id="PF00392">
    <property type="entry name" value="GntR"/>
    <property type="match status" value="1"/>
</dbReference>
<evidence type="ECO:0000313" key="7">
    <source>
        <dbReference type="Proteomes" id="UP000215827"/>
    </source>
</evidence>
<dbReference type="Gene3D" id="1.10.10.10">
    <property type="entry name" value="Winged helix-like DNA-binding domain superfamily/Winged helix DNA-binding domain"/>
    <property type="match status" value="1"/>
</dbReference>
<keyword evidence="3" id="KW-0804">Transcription</keyword>
<dbReference type="EMBL" id="JAWPBU010000034">
    <property type="protein sequence ID" value="MDW2760976.1"/>
    <property type="molecule type" value="Genomic_DNA"/>
</dbReference>
<dbReference type="GO" id="GO:0003677">
    <property type="term" value="F:DNA binding"/>
    <property type="evidence" value="ECO:0007669"/>
    <property type="project" value="UniProtKB-KW"/>
</dbReference>
<sequence length="239" mass="27847">MSQIISQSNALAEHIYQKLKQEIFDFYLLPHDRFTETQIAERFEVSRTPVRDALYRLQREGYLDVAFRRGWTVRPLDFSRIDNLYDLRVVLESAAVDRICARADTPAKLTALGRIWLVAEAERESAPSVVSEMDENFHIDLVASSGNLEMLRVHREVTEHIRIVRRLDFFKSARVDHTYDEHCRILNALFRRKRDDALLMLRAHIEQSKIEVRKISLSMLADARQRHQQPTAGTDSNDG</sequence>
<dbReference type="AlphaFoldDB" id="A0AA44NKU9"/>
<dbReference type="SMART" id="SM00345">
    <property type="entry name" value="HTH_GNTR"/>
    <property type="match status" value="1"/>
</dbReference>